<sequence length="26" mass="2773">VSGLPDKVALIITGQEYVNIGEKISE</sequence>
<reference evidence="1" key="1">
    <citation type="submission" date="2018-05" db="EMBL/GenBank/DDBJ databases">
        <authorList>
            <person name="Lanie J.A."/>
            <person name="Ng W.-L."/>
            <person name="Kazmierczak K.M."/>
            <person name="Andrzejewski T.M."/>
            <person name="Davidsen T.M."/>
            <person name="Wayne K.J."/>
            <person name="Tettelin H."/>
            <person name="Glass J.I."/>
            <person name="Rusch D."/>
            <person name="Podicherti R."/>
            <person name="Tsui H.-C.T."/>
            <person name="Winkler M.E."/>
        </authorList>
    </citation>
    <scope>NUCLEOTIDE SEQUENCE</scope>
</reference>
<dbReference type="AlphaFoldDB" id="A0A382YI39"/>
<feature type="non-terminal residue" evidence="1">
    <location>
        <position position="1"/>
    </location>
</feature>
<evidence type="ECO:0000313" key="1">
    <source>
        <dbReference type="EMBL" id="SVD82894.1"/>
    </source>
</evidence>
<dbReference type="EMBL" id="UINC01175980">
    <property type="protein sequence ID" value="SVD82894.1"/>
    <property type="molecule type" value="Genomic_DNA"/>
</dbReference>
<name>A0A382YI39_9ZZZZ</name>
<organism evidence="1">
    <name type="scientific">marine metagenome</name>
    <dbReference type="NCBI Taxonomy" id="408172"/>
    <lineage>
        <taxon>unclassified sequences</taxon>
        <taxon>metagenomes</taxon>
        <taxon>ecological metagenomes</taxon>
    </lineage>
</organism>
<protein>
    <submittedName>
        <fullName evidence="1">Uncharacterized protein</fullName>
    </submittedName>
</protein>
<gene>
    <name evidence="1" type="ORF">METZ01_LOCUS435748</name>
</gene>
<proteinExistence type="predicted"/>
<accession>A0A382YI39</accession>